<dbReference type="Proteomes" id="UP001208186">
    <property type="component" value="Unassembled WGS sequence"/>
</dbReference>
<sequence>MLVVHAAFPIAAEHRERATELVRELAENSREEEGIIEYRVAVDVDDENLFRFFEQYEDEAAFGAHAESDHFEQFEAELPELLAGEPAVTRFEVESATDIEL</sequence>
<evidence type="ECO:0000259" key="1">
    <source>
        <dbReference type="PROSITE" id="PS51725"/>
    </source>
</evidence>
<evidence type="ECO:0000313" key="4">
    <source>
        <dbReference type="Proteomes" id="UP001208186"/>
    </source>
</evidence>
<protein>
    <submittedName>
        <fullName evidence="3">Antibiotic biosynthesis monooxygenase</fullName>
    </submittedName>
</protein>
<gene>
    <name evidence="3" type="ORF">OB914_10505</name>
    <name evidence="2" type="ORF">OB916_08455</name>
</gene>
<dbReference type="Proteomes" id="UP001209746">
    <property type="component" value="Unassembled WGS sequence"/>
</dbReference>
<proteinExistence type="predicted"/>
<name>A0AAE3LF95_9EURY</name>
<evidence type="ECO:0000313" key="5">
    <source>
        <dbReference type="Proteomes" id="UP001209746"/>
    </source>
</evidence>
<dbReference type="PROSITE" id="PS51725">
    <property type="entry name" value="ABM"/>
    <property type="match status" value="1"/>
</dbReference>
<dbReference type="SUPFAM" id="SSF54909">
    <property type="entry name" value="Dimeric alpha+beta barrel"/>
    <property type="match status" value="1"/>
</dbReference>
<dbReference type="Pfam" id="PF03992">
    <property type="entry name" value="ABM"/>
    <property type="match status" value="1"/>
</dbReference>
<reference evidence="3" key="1">
    <citation type="submission" date="2023-02" db="EMBL/GenBank/DDBJ databases">
        <title>Enrichment on poylsaccharides allowed isolation of novel metabolic and taxonomic groups of Haloarchaea.</title>
        <authorList>
            <person name="Sorokin D.Y."/>
            <person name="Elcheninov A.G."/>
            <person name="Khizhniak T.V."/>
            <person name="Kolganova T.V."/>
            <person name="Kublanov I.V."/>
        </authorList>
    </citation>
    <scope>NUCLEOTIDE SEQUENCE</scope>
    <source>
        <strain evidence="2 4">HArc-curdl5-1</strain>
        <strain evidence="3">HArc-curdl7</strain>
    </source>
</reference>
<evidence type="ECO:0000313" key="3">
    <source>
        <dbReference type="EMBL" id="MCU4727396.1"/>
    </source>
</evidence>
<organism evidence="3 5">
    <name type="scientific">Halapricum hydrolyticum</name>
    <dbReference type="NCBI Taxonomy" id="2979991"/>
    <lineage>
        <taxon>Archaea</taxon>
        <taxon>Methanobacteriati</taxon>
        <taxon>Methanobacteriota</taxon>
        <taxon>Stenosarchaea group</taxon>
        <taxon>Halobacteria</taxon>
        <taxon>Halobacteriales</taxon>
        <taxon>Haloarculaceae</taxon>
        <taxon>Halapricum</taxon>
    </lineage>
</organism>
<keyword evidence="3" id="KW-0560">Oxidoreductase</keyword>
<keyword evidence="3" id="KW-0503">Monooxygenase</keyword>
<dbReference type="PANTHER" id="PTHR33336:SF15">
    <property type="entry name" value="ABM DOMAIN-CONTAINING PROTEIN"/>
    <property type="match status" value="1"/>
</dbReference>
<dbReference type="Gene3D" id="3.30.70.100">
    <property type="match status" value="1"/>
</dbReference>
<accession>A0AAE3LF95</accession>
<dbReference type="GO" id="GO:0004497">
    <property type="term" value="F:monooxygenase activity"/>
    <property type="evidence" value="ECO:0007669"/>
    <property type="project" value="UniProtKB-KW"/>
</dbReference>
<dbReference type="PANTHER" id="PTHR33336">
    <property type="entry name" value="QUINOL MONOOXYGENASE YGIN-RELATED"/>
    <property type="match status" value="1"/>
</dbReference>
<dbReference type="AlphaFoldDB" id="A0AAE3LF95"/>
<keyword evidence="4" id="KW-1185">Reference proteome</keyword>
<evidence type="ECO:0000313" key="2">
    <source>
        <dbReference type="EMBL" id="MCU4718096.1"/>
    </source>
</evidence>
<comment type="caution">
    <text evidence="3">The sequence shown here is derived from an EMBL/GenBank/DDBJ whole genome shotgun (WGS) entry which is preliminary data.</text>
</comment>
<dbReference type="InterPro" id="IPR011008">
    <property type="entry name" value="Dimeric_a/b-barrel"/>
</dbReference>
<dbReference type="InterPro" id="IPR050744">
    <property type="entry name" value="AI-2_Isomerase_LsrG"/>
</dbReference>
<feature type="domain" description="ABM" evidence="1">
    <location>
        <begin position="2"/>
        <end position="91"/>
    </location>
</feature>
<dbReference type="EMBL" id="JAOPKC010000007">
    <property type="protein sequence ID" value="MCU4718096.1"/>
    <property type="molecule type" value="Genomic_DNA"/>
</dbReference>
<dbReference type="EMBL" id="JAOPKD010000009">
    <property type="protein sequence ID" value="MCU4727396.1"/>
    <property type="molecule type" value="Genomic_DNA"/>
</dbReference>
<dbReference type="InterPro" id="IPR007138">
    <property type="entry name" value="ABM_dom"/>
</dbReference>